<sequence>MSWRRLYLRKSAKLRERVRGAVRKIGRSAKLSFSVRSPMWSAFLPVCLLSLDGIYQYPSPALLAFFTGARRMYHSSRS</sequence>
<comment type="caution">
    <text evidence="1">The sequence shown here is derived from an EMBL/GenBank/DDBJ whole genome shotgun (WGS) entry which is preliminary data.</text>
</comment>
<dbReference type="Proteomes" id="UP001642360">
    <property type="component" value="Unassembled WGS sequence"/>
</dbReference>
<evidence type="ECO:0000313" key="1">
    <source>
        <dbReference type="EMBL" id="CAK9187010.1"/>
    </source>
</evidence>
<name>A0ABC8V104_9AQUA</name>
<gene>
    <name evidence="1" type="ORF">ILEXP_LOCUS57515</name>
</gene>
<reference evidence="1 2" key="1">
    <citation type="submission" date="2024-02" db="EMBL/GenBank/DDBJ databases">
        <authorList>
            <person name="Vignale AGUSTIN F."/>
            <person name="Sosa J E."/>
            <person name="Modenutti C."/>
        </authorList>
    </citation>
    <scope>NUCLEOTIDE SEQUENCE [LARGE SCALE GENOMIC DNA]</scope>
</reference>
<organism evidence="1 2">
    <name type="scientific">Ilex paraguariensis</name>
    <name type="common">yerba mate</name>
    <dbReference type="NCBI Taxonomy" id="185542"/>
    <lineage>
        <taxon>Eukaryota</taxon>
        <taxon>Viridiplantae</taxon>
        <taxon>Streptophyta</taxon>
        <taxon>Embryophyta</taxon>
        <taxon>Tracheophyta</taxon>
        <taxon>Spermatophyta</taxon>
        <taxon>Magnoliopsida</taxon>
        <taxon>eudicotyledons</taxon>
        <taxon>Gunneridae</taxon>
        <taxon>Pentapetalae</taxon>
        <taxon>asterids</taxon>
        <taxon>campanulids</taxon>
        <taxon>Aquifoliales</taxon>
        <taxon>Aquifoliaceae</taxon>
        <taxon>Ilex</taxon>
    </lineage>
</organism>
<evidence type="ECO:0000313" key="2">
    <source>
        <dbReference type="Proteomes" id="UP001642360"/>
    </source>
</evidence>
<keyword evidence="2" id="KW-1185">Reference proteome</keyword>
<dbReference type="AlphaFoldDB" id="A0ABC8V104"/>
<dbReference type="EMBL" id="CAUOFW020009765">
    <property type="protein sequence ID" value="CAK9187010.1"/>
    <property type="molecule type" value="Genomic_DNA"/>
</dbReference>
<proteinExistence type="predicted"/>
<protein>
    <submittedName>
        <fullName evidence="1">Uncharacterized protein</fullName>
    </submittedName>
</protein>
<accession>A0ABC8V104</accession>